<evidence type="ECO:0000313" key="3">
    <source>
        <dbReference type="EMBL" id="MBF4274214.1"/>
    </source>
</evidence>
<dbReference type="RefSeq" id="WP_013857774.1">
    <property type="nucleotide sequence ID" value="NZ_CP020534.1"/>
</dbReference>
<dbReference type="AlphaFoldDB" id="A0AAW4AH51"/>
<dbReference type="InterPro" id="IPR010982">
    <property type="entry name" value="Lambda_DNA-bd_dom_sf"/>
</dbReference>
<dbReference type="PANTHER" id="PTHR43236">
    <property type="entry name" value="ANTITOXIN HIGA1"/>
    <property type="match status" value="1"/>
</dbReference>
<dbReference type="Pfam" id="PF01381">
    <property type="entry name" value="HTH_3"/>
    <property type="match status" value="1"/>
</dbReference>
<dbReference type="Proteomes" id="UP000722957">
    <property type="component" value="Unassembled WGS sequence"/>
</dbReference>
<evidence type="ECO:0000313" key="6">
    <source>
        <dbReference type="Proteomes" id="UP000726136"/>
    </source>
</evidence>
<feature type="domain" description="HTH cro/C1-type" evidence="2">
    <location>
        <begin position="7"/>
        <end position="63"/>
    </location>
</feature>
<dbReference type="EMBL" id="RDOM01000118">
    <property type="protein sequence ID" value="MBF4274214.1"/>
    <property type="molecule type" value="Genomic_DNA"/>
</dbReference>
<dbReference type="InterPro" id="IPR001387">
    <property type="entry name" value="Cro/C1-type_HTH"/>
</dbReference>
<evidence type="ECO:0000313" key="4">
    <source>
        <dbReference type="EMBL" id="MBF4376197.1"/>
    </source>
</evidence>
<dbReference type="InterPro" id="IPR052345">
    <property type="entry name" value="Rad_response_metalloprotease"/>
</dbReference>
<evidence type="ECO:0000313" key="5">
    <source>
        <dbReference type="Proteomes" id="UP000722957"/>
    </source>
</evidence>
<evidence type="ECO:0000259" key="2">
    <source>
        <dbReference type="PROSITE" id="PS50943"/>
    </source>
</evidence>
<protein>
    <submittedName>
        <fullName evidence="3">ImmA/IrrE family metallo-endopeptidase</fullName>
    </submittedName>
</protein>
<dbReference type="Gene3D" id="1.10.10.2910">
    <property type="match status" value="1"/>
</dbReference>
<organism evidence="3 5">
    <name type="scientific">Vibrio anguillarum</name>
    <name type="common">Listonella anguillarum</name>
    <dbReference type="NCBI Taxonomy" id="55601"/>
    <lineage>
        <taxon>Bacteria</taxon>
        <taxon>Pseudomonadati</taxon>
        <taxon>Pseudomonadota</taxon>
        <taxon>Gammaproteobacteria</taxon>
        <taxon>Vibrionales</taxon>
        <taxon>Vibrionaceae</taxon>
        <taxon>Vibrio</taxon>
    </lineage>
</organism>
<sequence>MFNSLRLKIARERRGYTKKALAELTGITTRTLSTYENKGLLDTTDSTLVSRIADILNYPVEFFYADNPEQIVKEGVSFRAMTKLSASKRDAALSAGTLAVEFNTWLESRFNLKQHDVLDCSSEDFADPESAAQLLREHWGLGELSISNMIHLLESKGVRVFSLTENCVEVDAFSFWLDEKPFVFLNTMKTPERSRFDAAHELGHLVLHKHASNNGRQAEEQADRFASAFLMPKGSILAKVPSYPSLNQLLKLKKHWKVSLAALIRRTFDLGLSSEWHYRQLNIELSNCYGRKSEPEGLESRETSLVFQKIFNKLREKNISRSEVLNELKLPQDELSALTFNNPFFLFKAVVSKINNGKTTLSSSNTSQPTLKVVN</sequence>
<comment type="similarity">
    <text evidence="1">Belongs to the short-chain fatty acyl-CoA assimilation regulator (ScfR) family.</text>
</comment>
<evidence type="ECO:0000256" key="1">
    <source>
        <dbReference type="ARBA" id="ARBA00007227"/>
    </source>
</evidence>
<dbReference type="PROSITE" id="PS50943">
    <property type="entry name" value="HTH_CROC1"/>
    <property type="match status" value="1"/>
</dbReference>
<dbReference type="SMART" id="SM00530">
    <property type="entry name" value="HTH_XRE"/>
    <property type="match status" value="1"/>
</dbReference>
<dbReference type="EMBL" id="RDPI01000620">
    <property type="protein sequence ID" value="MBF4376197.1"/>
    <property type="molecule type" value="Genomic_DNA"/>
</dbReference>
<keyword evidence="6" id="KW-1185">Reference proteome</keyword>
<proteinExistence type="inferred from homology"/>
<dbReference type="InterPro" id="IPR010359">
    <property type="entry name" value="IrrE_HExxH"/>
</dbReference>
<accession>A0AAW4AH51</accession>
<dbReference type="Pfam" id="PF06114">
    <property type="entry name" value="Peptidase_M78"/>
    <property type="match status" value="1"/>
</dbReference>
<dbReference type="CDD" id="cd00093">
    <property type="entry name" value="HTH_XRE"/>
    <property type="match status" value="1"/>
</dbReference>
<dbReference type="KEGG" id="vau:VANGNB10_cI0380c"/>
<comment type="caution">
    <text evidence="3">The sequence shown here is derived from an EMBL/GenBank/DDBJ whole genome shotgun (WGS) entry which is preliminary data.</text>
</comment>
<dbReference type="PANTHER" id="PTHR43236:SF1">
    <property type="entry name" value="BLL7220 PROTEIN"/>
    <property type="match status" value="1"/>
</dbReference>
<name>A0AAW4AH51_VIBAN</name>
<gene>
    <name evidence="3" type="ORF">EAY07_19790</name>
    <name evidence="4" type="ORF">EAY46_24745</name>
</gene>
<dbReference type="Proteomes" id="UP000726136">
    <property type="component" value="Unassembled WGS sequence"/>
</dbReference>
<dbReference type="Gene3D" id="1.10.260.40">
    <property type="entry name" value="lambda repressor-like DNA-binding domains"/>
    <property type="match status" value="1"/>
</dbReference>
<dbReference type="GO" id="GO:0003677">
    <property type="term" value="F:DNA binding"/>
    <property type="evidence" value="ECO:0007669"/>
    <property type="project" value="InterPro"/>
</dbReference>
<dbReference type="SUPFAM" id="SSF47413">
    <property type="entry name" value="lambda repressor-like DNA-binding domains"/>
    <property type="match status" value="1"/>
</dbReference>
<reference evidence="5 6" key="1">
    <citation type="journal article" date="2021" name="PeerJ">
        <title>Analysis of 44 Vibrio anguillarum genomes reveals high genetic diversity.</title>
        <authorList>
            <person name="Hansen M.J."/>
            <person name="Dalsgaard I."/>
        </authorList>
    </citation>
    <scope>NUCLEOTIDE SEQUENCE [LARGE SCALE GENOMIC DNA]</scope>
    <source>
        <strain evidence="4 6">040915-1/1B</strain>
        <strain evidence="3 5">17-16730-2A</strain>
    </source>
</reference>